<dbReference type="RefSeq" id="WP_201095395.1">
    <property type="nucleotide sequence ID" value="NZ_CP067393.1"/>
</dbReference>
<dbReference type="Proteomes" id="UP000595278">
    <property type="component" value="Chromosome"/>
</dbReference>
<evidence type="ECO:0000313" key="1">
    <source>
        <dbReference type="EMBL" id="QQP86907.1"/>
    </source>
</evidence>
<organism evidence="1 2">
    <name type="scientific">Entomomonas asaccharolytica</name>
    <dbReference type="NCBI Taxonomy" id="2785331"/>
    <lineage>
        <taxon>Bacteria</taxon>
        <taxon>Pseudomonadati</taxon>
        <taxon>Pseudomonadota</taxon>
        <taxon>Gammaproteobacteria</taxon>
        <taxon>Pseudomonadales</taxon>
        <taxon>Pseudomonadaceae</taxon>
        <taxon>Entomomonas</taxon>
    </lineage>
</organism>
<name>A0A974NI03_9GAMM</name>
<reference evidence="1 2" key="1">
    <citation type="submission" date="2021-01" db="EMBL/GenBank/DDBJ databases">
        <title>Entomomonas sp. F2A isolated from a house cricket (Acheta domesticus).</title>
        <authorList>
            <person name="Spergser J."/>
            <person name="Busse H.-J."/>
        </authorList>
    </citation>
    <scope>NUCLEOTIDE SEQUENCE [LARGE SCALE GENOMIC DNA]</scope>
    <source>
        <strain evidence="1 2">F2A</strain>
    </source>
</reference>
<dbReference type="EMBL" id="CP067393">
    <property type="protein sequence ID" value="QQP86907.1"/>
    <property type="molecule type" value="Genomic_DNA"/>
</dbReference>
<sequence>MAYYEIDLLARCTVIVEADNEEQAISEAEWSATKGDFEVMDYRTEELDEKTLDSAKRHCDIDLTK</sequence>
<gene>
    <name evidence="1" type="ORF">JHT90_06595</name>
</gene>
<protein>
    <submittedName>
        <fullName evidence="1">Uncharacterized protein</fullName>
    </submittedName>
</protein>
<accession>A0A974NI03</accession>
<evidence type="ECO:0000313" key="2">
    <source>
        <dbReference type="Proteomes" id="UP000595278"/>
    </source>
</evidence>
<keyword evidence="2" id="KW-1185">Reference proteome</keyword>
<dbReference type="KEGG" id="eaz:JHT90_06595"/>
<dbReference type="AlphaFoldDB" id="A0A974NI03"/>
<proteinExistence type="predicted"/>